<dbReference type="InterPro" id="IPR036804">
    <property type="entry name" value="CheR_N_sf"/>
</dbReference>
<dbReference type="Gene3D" id="3.30.450.20">
    <property type="entry name" value="PAS domain"/>
    <property type="match status" value="2"/>
</dbReference>
<dbReference type="SMART" id="SM00138">
    <property type="entry name" value="MeTrc"/>
    <property type="match status" value="1"/>
</dbReference>
<feature type="domain" description="CheB-type methylesterase" evidence="9">
    <location>
        <begin position="18"/>
        <end position="207"/>
    </location>
</feature>
<dbReference type="InterPro" id="IPR035909">
    <property type="entry name" value="CheB_C"/>
</dbReference>
<dbReference type="Pfam" id="PF08448">
    <property type="entry name" value="PAS_4"/>
    <property type="match status" value="1"/>
</dbReference>
<dbReference type="SUPFAM" id="SSF55874">
    <property type="entry name" value="ATPase domain of HSP90 chaperone/DNA topoisomerase II/histidine kinase"/>
    <property type="match status" value="1"/>
</dbReference>
<evidence type="ECO:0000256" key="6">
    <source>
        <dbReference type="PROSITE-ProRule" id="PRU00050"/>
    </source>
</evidence>
<dbReference type="PROSITE" id="PS50109">
    <property type="entry name" value="HIS_KIN"/>
    <property type="match status" value="1"/>
</dbReference>
<keyword evidence="4 11" id="KW-0808">Transferase</keyword>
<dbReference type="CDD" id="cd16434">
    <property type="entry name" value="CheB-CheR_fusion"/>
    <property type="match status" value="1"/>
</dbReference>
<dbReference type="SUPFAM" id="SSF55785">
    <property type="entry name" value="PYP-like sensor domain (PAS domain)"/>
    <property type="match status" value="2"/>
</dbReference>
<dbReference type="SMART" id="SM00387">
    <property type="entry name" value="HATPase_c"/>
    <property type="match status" value="1"/>
</dbReference>
<dbReference type="SUPFAM" id="SSF52738">
    <property type="entry name" value="Methylesterase CheB, C-terminal domain"/>
    <property type="match status" value="1"/>
</dbReference>
<feature type="active site" evidence="6">
    <location>
        <position position="30"/>
    </location>
</feature>
<feature type="domain" description="Histidine kinase" evidence="8">
    <location>
        <begin position="1096"/>
        <end position="1194"/>
    </location>
</feature>
<dbReference type="GeneID" id="97607858"/>
<dbReference type="CDD" id="cd00075">
    <property type="entry name" value="HATPase"/>
    <property type="match status" value="1"/>
</dbReference>
<keyword evidence="7" id="KW-0175">Coiled coil</keyword>
<evidence type="ECO:0000256" key="2">
    <source>
        <dbReference type="ARBA" id="ARBA00012534"/>
    </source>
</evidence>
<dbReference type="InterPro" id="IPR003594">
    <property type="entry name" value="HATPase_dom"/>
</dbReference>
<protein>
    <recommendedName>
        <fullName evidence="2">protein-glutamate O-methyltransferase</fullName>
        <ecNumber evidence="2">2.1.1.80</ecNumber>
    </recommendedName>
</protein>
<evidence type="ECO:0000259" key="9">
    <source>
        <dbReference type="PROSITE" id="PS50122"/>
    </source>
</evidence>
<dbReference type="SUPFAM" id="SSF53335">
    <property type="entry name" value="S-adenosyl-L-methionine-dependent methyltransferases"/>
    <property type="match status" value="1"/>
</dbReference>
<dbReference type="OrthoDB" id="10657at2157"/>
<dbReference type="EC" id="2.1.1.80" evidence="2"/>
<evidence type="ECO:0000256" key="4">
    <source>
        <dbReference type="ARBA" id="ARBA00022679"/>
    </source>
</evidence>
<dbReference type="PROSITE" id="PS50122">
    <property type="entry name" value="CHEB"/>
    <property type="match status" value="1"/>
</dbReference>
<keyword evidence="6" id="KW-0378">Hydrolase</keyword>
<dbReference type="InterPro" id="IPR013656">
    <property type="entry name" value="PAS_4"/>
</dbReference>
<feature type="coiled-coil region" evidence="7">
    <location>
        <begin position="665"/>
        <end position="748"/>
    </location>
</feature>
<dbReference type="Gene3D" id="3.30.565.10">
    <property type="entry name" value="Histidine kinase-like ATPase, C-terminal domain"/>
    <property type="match status" value="1"/>
</dbReference>
<dbReference type="AlphaFoldDB" id="A0A2V2NHV4"/>
<evidence type="ECO:0000259" key="8">
    <source>
        <dbReference type="PROSITE" id="PS50109"/>
    </source>
</evidence>
<dbReference type="SMART" id="SM00091">
    <property type="entry name" value="PAS"/>
    <property type="match status" value="2"/>
</dbReference>
<dbReference type="GO" id="GO:0000156">
    <property type="term" value="F:phosphorelay response regulator activity"/>
    <property type="evidence" value="ECO:0007669"/>
    <property type="project" value="InterPro"/>
</dbReference>
<dbReference type="InterPro" id="IPR000014">
    <property type="entry name" value="PAS"/>
</dbReference>
<dbReference type="EMBL" id="QGMZ01000006">
    <property type="protein sequence ID" value="PWR75958.1"/>
    <property type="molecule type" value="Genomic_DNA"/>
</dbReference>
<accession>A0A2V2NHV4</accession>
<evidence type="ECO:0000256" key="7">
    <source>
        <dbReference type="SAM" id="Coils"/>
    </source>
</evidence>
<proteinExistence type="predicted"/>
<dbReference type="PANTHER" id="PTHR24422">
    <property type="entry name" value="CHEMOTAXIS PROTEIN METHYLTRANSFERASE"/>
    <property type="match status" value="1"/>
</dbReference>
<dbReference type="PANTHER" id="PTHR24422:SF27">
    <property type="entry name" value="PROTEIN-GLUTAMATE O-METHYLTRANSFERASE"/>
    <property type="match status" value="1"/>
</dbReference>
<dbReference type="InterPro" id="IPR050903">
    <property type="entry name" value="Bact_Chemotaxis_MeTrfase"/>
</dbReference>
<feature type="domain" description="CheR-type methyltransferase" evidence="10">
    <location>
        <begin position="227"/>
        <end position="470"/>
    </location>
</feature>
<comment type="caution">
    <text evidence="11">The sequence shown here is derived from an EMBL/GenBank/DDBJ whole genome shotgun (WGS) entry which is preliminary data.</text>
</comment>
<dbReference type="Pfam" id="PF13596">
    <property type="entry name" value="PAS_10"/>
    <property type="match status" value="1"/>
</dbReference>
<dbReference type="Pfam" id="PF03705">
    <property type="entry name" value="CheR_N"/>
    <property type="match status" value="1"/>
</dbReference>
<dbReference type="GO" id="GO:0008984">
    <property type="term" value="F:protein-glutamate methylesterase activity"/>
    <property type="evidence" value="ECO:0007669"/>
    <property type="project" value="InterPro"/>
</dbReference>
<evidence type="ECO:0000313" key="12">
    <source>
        <dbReference type="Proteomes" id="UP000245934"/>
    </source>
</evidence>
<dbReference type="Gene3D" id="3.40.50.150">
    <property type="entry name" value="Vaccinia Virus protein VP39"/>
    <property type="match status" value="1"/>
</dbReference>
<dbReference type="InterPro" id="IPR035965">
    <property type="entry name" value="PAS-like_dom_sf"/>
</dbReference>
<evidence type="ECO:0000313" key="11">
    <source>
        <dbReference type="EMBL" id="PWR75958.1"/>
    </source>
</evidence>
<dbReference type="GO" id="GO:0032259">
    <property type="term" value="P:methylation"/>
    <property type="evidence" value="ECO:0007669"/>
    <property type="project" value="UniProtKB-KW"/>
</dbReference>
<evidence type="ECO:0000256" key="3">
    <source>
        <dbReference type="ARBA" id="ARBA00022603"/>
    </source>
</evidence>
<dbReference type="GO" id="GO:0006935">
    <property type="term" value="P:chemotaxis"/>
    <property type="evidence" value="ECO:0007669"/>
    <property type="project" value="UniProtKB-UniRule"/>
</dbReference>
<dbReference type="RefSeq" id="WP_109939535.1">
    <property type="nucleotide sequence ID" value="NZ_CP176366.1"/>
</dbReference>
<keyword evidence="6" id="KW-0145">Chemotaxis</keyword>
<reference evidence="11 12" key="1">
    <citation type="submission" date="2018-05" db="EMBL/GenBank/DDBJ databases">
        <title>Draft genome of Methanospirillum stamsii Pt1.</title>
        <authorList>
            <person name="Dueholm M.S."/>
            <person name="Nielsen P.H."/>
            <person name="Bakmann L.F."/>
            <person name="Otzen D.E."/>
        </authorList>
    </citation>
    <scope>NUCLEOTIDE SEQUENCE [LARGE SCALE GENOMIC DNA]</scope>
    <source>
        <strain evidence="11 12">Pt1</strain>
    </source>
</reference>
<dbReference type="InterPro" id="IPR036890">
    <property type="entry name" value="HATPase_C_sf"/>
</dbReference>
<name>A0A2V2NHV4_9EURY</name>
<feature type="active site" evidence="6">
    <location>
        <position position="149"/>
    </location>
</feature>
<dbReference type="CDD" id="cd00130">
    <property type="entry name" value="PAS"/>
    <property type="match status" value="1"/>
</dbReference>
<dbReference type="Gene3D" id="3.40.50.180">
    <property type="entry name" value="Methylesterase CheB, C-terminal domain"/>
    <property type="match status" value="1"/>
</dbReference>
<dbReference type="CDD" id="cd02440">
    <property type="entry name" value="AdoMet_MTases"/>
    <property type="match status" value="1"/>
</dbReference>
<dbReference type="InterPro" id="IPR029063">
    <property type="entry name" value="SAM-dependent_MTases_sf"/>
</dbReference>
<comment type="catalytic activity">
    <reaction evidence="1">
        <text>L-glutamyl-[protein] + S-adenosyl-L-methionine = [protein]-L-glutamate 5-O-methyl ester + S-adenosyl-L-homocysteine</text>
        <dbReference type="Rhea" id="RHEA:24452"/>
        <dbReference type="Rhea" id="RHEA-COMP:10208"/>
        <dbReference type="Rhea" id="RHEA-COMP:10311"/>
        <dbReference type="ChEBI" id="CHEBI:29973"/>
        <dbReference type="ChEBI" id="CHEBI:57856"/>
        <dbReference type="ChEBI" id="CHEBI:59789"/>
        <dbReference type="ChEBI" id="CHEBI:82795"/>
        <dbReference type="EC" id="2.1.1.80"/>
    </reaction>
</comment>
<dbReference type="Pfam" id="PF02518">
    <property type="entry name" value="HATPase_c"/>
    <property type="match status" value="1"/>
</dbReference>
<evidence type="ECO:0000256" key="1">
    <source>
        <dbReference type="ARBA" id="ARBA00001541"/>
    </source>
</evidence>
<feature type="active site" evidence="6">
    <location>
        <position position="57"/>
    </location>
</feature>
<gene>
    <name evidence="11" type="ORF">DLD82_02555</name>
</gene>
<keyword evidence="3 11" id="KW-0489">Methyltransferase</keyword>
<keyword evidence="5" id="KW-0949">S-adenosyl-L-methionine</keyword>
<organism evidence="11 12">
    <name type="scientific">Methanospirillum stamsii</name>
    <dbReference type="NCBI Taxonomy" id="1277351"/>
    <lineage>
        <taxon>Archaea</taxon>
        <taxon>Methanobacteriati</taxon>
        <taxon>Methanobacteriota</taxon>
        <taxon>Stenosarchaea group</taxon>
        <taxon>Methanomicrobia</taxon>
        <taxon>Methanomicrobiales</taxon>
        <taxon>Methanospirillaceae</taxon>
        <taxon>Methanospirillum</taxon>
    </lineage>
</organism>
<dbReference type="Pfam" id="PF01339">
    <property type="entry name" value="CheB_methylest"/>
    <property type="match status" value="1"/>
</dbReference>
<dbReference type="InterPro" id="IPR000780">
    <property type="entry name" value="CheR_MeTrfase"/>
</dbReference>
<sequence length="1201" mass="135278">MSGLSKEKSELRSIPERNNSSPPIVGIGASAGGLEAFEKFFHSVPIDTGIIYILVPHLDPDHESMLVDILGRVTKLSVLEAKDQMEVHPNHVYIIPPNREMTFCKRRINLSIPDTVHGQPMKIDLFFRSLAEELGDRAIGIIFSGTGTDGTLGLRAIQGVGGLTFVQDPKTAKYNGMPSSAINAGYATYVLPVEQIPARLIDTLKNFYDQKTGFSLVSSEPPVLDKKEALSRILQIIKSKTGHDFSQYKKSTILRRISRRMSVHTIEDLDGYAGFLQENSEEVRILFRELLINVTSFFRDPEAFEFLKNKVLLDLIRVKENFEAFRVWVPGCATGEEAYSLAIIIREVLDELEKDCKVQIYSTDIAEDVIAIARRGFYPPNIVTDITPERLNKFFVREETGFQVKKEIREMVIYATQNIIRDPPFIKLDLLSSRNLLIYLEPELQSRVIPAFHYSLNPGGILFLSRSESVGTHQDIFKPLSRKWKIYQATGIRSPVLATMETAQTNGILYPPTFHSDIPSGHKEPKVVELTKNALLKAYIPPSVVTDEDGNIIYVYGDTGKFLRPAQGQATLSVVEMAREGLQLELRSAITIAKTKKTIVVKKDLQVRTNGGFETVHLEVRSVTSSETTQNILIISFIVSDTDDLGEESFRKQHSGKKHIQPEPIKKLEEELQYTKENLNATIEEMQAANEELQSTNEELQSTNEELETSKEEIQSVNEEMMTVNAELQAKISQLAEMQNDMKNLLSSTGIGTIFLDTDFVIRWFTPEATTLYKLVVSDVGRKLCDIKSMIVQDDLIEEAQIVLDSLVPKEKEIKTMDNTWFLVRILPYRTLENVIDGIVLSFTDINIRKIAEEEVIQSREYAENIVNTIRDPLLVLDKNLTVVSASHSYYRIFHTSAPEIEGKKLTEINNNQWNIPHLISLLQTILPEKTSFEDIEVKHIFPDIGERILILNARVLTGKNGVPDLILLAIEDISELIRTKEAFEEANKKLIFLTGLTRHDIINHISAVGLTLDLIQEENDLEEIHKWTASAAGVCKNMEATIGFTREYESFGTISSGWKFIYPIIESAKTEIHSEKVVIENQISPDLEIYGEPILRKVFVTLMENAIRHGVNISRVNFSAHESEGTCIITCEDDGAGIPTDKKKRIFNHGYGKHTGIGLFLAREILSITGMSIRECGIEGKGAKFEIVIPAGKFRITKKE</sequence>
<dbReference type="GO" id="GO:0005737">
    <property type="term" value="C:cytoplasm"/>
    <property type="evidence" value="ECO:0007669"/>
    <property type="project" value="InterPro"/>
</dbReference>
<dbReference type="InterPro" id="IPR005467">
    <property type="entry name" value="His_kinase_dom"/>
</dbReference>
<dbReference type="InterPro" id="IPR000673">
    <property type="entry name" value="Sig_transdc_resp-reg_Me-estase"/>
</dbReference>
<evidence type="ECO:0000256" key="5">
    <source>
        <dbReference type="ARBA" id="ARBA00022691"/>
    </source>
</evidence>
<dbReference type="Proteomes" id="UP000245934">
    <property type="component" value="Unassembled WGS sequence"/>
</dbReference>
<keyword evidence="12" id="KW-1185">Reference proteome</keyword>
<dbReference type="PRINTS" id="PR00996">
    <property type="entry name" value="CHERMTFRASE"/>
</dbReference>
<dbReference type="Pfam" id="PF01739">
    <property type="entry name" value="CheR"/>
    <property type="match status" value="1"/>
</dbReference>
<dbReference type="GO" id="GO:0008983">
    <property type="term" value="F:protein-glutamate O-methyltransferase activity"/>
    <property type="evidence" value="ECO:0007669"/>
    <property type="project" value="UniProtKB-EC"/>
</dbReference>
<dbReference type="SUPFAM" id="SSF47757">
    <property type="entry name" value="Chemotaxis receptor methyltransferase CheR, N-terminal domain"/>
    <property type="match status" value="1"/>
</dbReference>
<dbReference type="InterPro" id="IPR022641">
    <property type="entry name" value="CheR_N"/>
</dbReference>
<dbReference type="PROSITE" id="PS50123">
    <property type="entry name" value="CHER"/>
    <property type="match status" value="1"/>
</dbReference>
<dbReference type="Gene3D" id="1.10.155.10">
    <property type="entry name" value="Chemotaxis receptor methyltransferase CheR, N-terminal domain"/>
    <property type="match status" value="1"/>
</dbReference>
<evidence type="ECO:0000259" key="10">
    <source>
        <dbReference type="PROSITE" id="PS50123"/>
    </source>
</evidence>
<dbReference type="InterPro" id="IPR022642">
    <property type="entry name" value="CheR_C"/>
</dbReference>